<evidence type="ECO:0008006" key="2">
    <source>
        <dbReference type="Google" id="ProtNLM"/>
    </source>
</evidence>
<dbReference type="EMBL" id="UOEU01000344">
    <property type="protein sequence ID" value="VAW32298.1"/>
    <property type="molecule type" value="Genomic_DNA"/>
</dbReference>
<gene>
    <name evidence="1" type="ORF">MNBD_CHLOROFLEXI01-1050</name>
</gene>
<evidence type="ECO:0000313" key="1">
    <source>
        <dbReference type="EMBL" id="VAW32298.1"/>
    </source>
</evidence>
<dbReference type="InterPro" id="IPR025355">
    <property type="entry name" value="DUF4259"/>
</dbReference>
<protein>
    <recommendedName>
        <fullName evidence="2">DUF4259 domain-containing protein</fullName>
    </recommendedName>
</protein>
<accession>A0A3B0UNA6</accession>
<organism evidence="1">
    <name type="scientific">hydrothermal vent metagenome</name>
    <dbReference type="NCBI Taxonomy" id="652676"/>
    <lineage>
        <taxon>unclassified sequences</taxon>
        <taxon>metagenomes</taxon>
        <taxon>ecological metagenomes</taxon>
    </lineage>
</organism>
<reference evidence="1" key="1">
    <citation type="submission" date="2018-06" db="EMBL/GenBank/DDBJ databases">
        <authorList>
            <person name="Zhirakovskaya E."/>
        </authorList>
    </citation>
    <scope>NUCLEOTIDE SEQUENCE</scope>
</reference>
<dbReference type="Pfam" id="PF14078">
    <property type="entry name" value="DUF4259"/>
    <property type="match status" value="1"/>
</dbReference>
<proteinExistence type="predicted"/>
<dbReference type="AlphaFoldDB" id="A0A3B0UNA6"/>
<name>A0A3B0UNA6_9ZZZZ</name>
<sequence length="140" mass="15590">MGAWGFGNFENDAARDWLYDFSENDFRLIDRTLAGVADMIAADYLDAEEACEVLAAAECVAAEAGYPPINPPEELAEWLTENSPIQVKPAYVEMAQKAVARVLTQSELRDLWLESGEYRGWETAVSDLQTRLNNIAPSEE</sequence>